<dbReference type="eggNOG" id="COG4695">
    <property type="taxonomic scope" value="Bacteria"/>
</dbReference>
<dbReference type="NCBIfam" id="TIGR01537">
    <property type="entry name" value="portal_HK97"/>
    <property type="match status" value="1"/>
</dbReference>
<dbReference type="Gene3D" id="1.20.1270.210">
    <property type="match status" value="1"/>
</dbReference>
<dbReference type="Pfam" id="PF04860">
    <property type="entry name" value="Phage_portal"/>
    <property type="match status" value="1"/>
</dbReference>
<gene>
    <name evidence="1" type="ordered locus">AciX8_1836</name>
</gene>
<proteinExistence type="predicted"/>
<evidence type="ECO:0000313" key="2">
    <source>
        <dbReference type="Proteomes" id="UP000007113"/>
    </source>
</evidence>
<dbReference type="InterPro" id="IPR006944">
    <property type="entry name" value="Phage/GTA_portal"/>
</dbReference>
<accession>G8NR94</accession>
<evidence type="ECO:0000313" key="1">
    <source>
        <dbReference type="EMBL" id="AEU36172.1"/>
    </source>
</evidence>
<dbReference type="OrthoDB" id="9765386at2"/>
<keyword evidence="2" id="KW-1185">Reference proteome</keyword>
<dbReference type="KEGG" id="gma:AciX8_1836"/>
<dbReference type="STRING" id="682795.AciX8_1836"/>
<dbReference type="AlphaFoldDB" id="G8NR94"/>
<dbReference type="HOGENOM" id="CLU_033789_0_1_0"/>
<sequence length="550" mass="60370">MSLIKLNLEVPPSPPIEQRDSTVNVNGLFSAAWSMLTDTTPTASGEMVNEAIALQHITVYAAVRCIAESVGSLTLRLYRRTDRGRQEALDKSLYRVLTVSPNDEMSAPVLWESIAGCMALTGNAYLEILRNSALEPVGIYPLSPLLTTPVRLPDKTLAFKTSVGLTNGQTRIVAAKDMLHFPLFSWDGLKGLSPIGQARQAIGLARAAEKFGSKFFGNGSRPGGLLTPNSKIDEKEMINFRKFWEAANGGENQGRIGVLPQSWTYTQLGLSPEDSQFLETRQFSRTDIAALFRVPPTMVGDTTRLSNNNHEQQSLSFVTDTLRPYLVRIEKEIQRKLLPVDGSMFVEFDVSERLRGDFATTMAGFATGKQWGFYSTNAVLEKLGENPIGPEGDVYWAPVNMMNAASLTTVQKPIAPTTPAEAEAEVDQRSLFDAYIPAFNGLFQDAVSRISSRSKRDAESITPILNPILQSISSLIVTEARSKFDLPDDWTPSDKIVRDCIKNASSRANEWTTDNASSVSGSEMSKAIRSIHTNIFREAGAAIATRNPHV</sequence>
<name>G8NR94_GRAMM</name>
<dbReference type="Proteomes" id="UP000007113">
    <property type="component" value="Chromosome"/>
</dbReference>
<dbReference type="InterPro" id="IPR006427">
    <property type="entry name" value="Portal_HK97"/>
</dbReference>
<protein>
    <submittedName>
        <fullName evidence="1">Phage portal protein, HK97 family</fullName>
    </submittedName>
</protein>
<organism evidence="1 2">
    <name type="scientific">Granulicella mallensis (strain ATCC BAA-1857 / DSM 23137 / MP5ACTX8)</name>
    <dbReference type="NCBI Taxonomy" id="682795"/>
    <lineage>
        <taxon>Bacteria</taxon>
        <taxon>Pseudomonadati</taxon>
        <taxon>Acidobacteriota</taxon>
        <taxon>Terriglobia</taxon>
        <taxon>Terriglobales</taxon>
        <taxon>Acidobacteriaceae</taxon>
        <taxon>Granulicella</taxon>
    </lineage>
</organism>
<dbReference type="RefSeq" id="WP_014265051.1">
    <property type="nucleotide sequence ID" value="NC_016631.1"/>
</dbReference>
<reference evidence="1 2" key="1">
    <citation type="submission" date="2011-11" db="EMBL/GenBank/DDBJ databases">
        <title>Complete sequence of Granulicella mallensis MP5ACTX8.</title>
        <authorList>
            <consortium name="US DOE Joint Genome Institute"/>
            <person name="Lucas S."/>
            <person name="Copeland A."/>
            <person name="Lapidus A."/>
            <person name="Cheng J.-F."/>
            <person name="Goodwin L."/>
            <person name="Pitluck S."/>
            <person name="Peters L."/>
            <person name="Lu M."/>
            <person name="Detter J.C."/>
            <person name="Han C."/>
            <person name="Tapia R."/>
            <person name="Land M."/>
            <person name="Hauser L."/>
            <person name="Kyrpides N."/>
            <person name="Ivanova N."/>
            <person name="Mikhailova N."/>
            <person name="Pagani I."/>
            <person name="Rawat S."/>
            <person name="Mannisto M."/>
            <person name="Haggblom M."/>
            <person name="Woyke T."/>
        </authorList>
    </citation>
    <scope>NUCLEOTIDE SEQUENCE [LARGE SCALE GENOMIC DNA]</scope>
    <source>
        <strain evidence="2">ATCC BAA-1857 / DSM 23137 / MP5ACTX8</strain>
    </source>
</reference>
<dbReference type="EMBL" id="CP003130">
    <property type="protein sequence ID" value="AEU36172.1"/>
    <property type="molecule type" value="Genomic_DNA"/>
</dbReference>